<comment type="subcellular location">
    <subcellularLocation>
        <location evidence="1">Membrane</location>
    </subcellularLocation>
</comment>
<reference evidence="7" key="1">
    <citation type="submission" date="2011-05" db="EMBL/GenBank/DDBJ databases">
        <authorList>
            <person name="Richards S.R."/>
            <person name="Qu J."/>
            <person name="Jiang H."/>
            <person name="Jhangiani S.N."/>
            <person name="Agravi P."/>
            <person name="Goodspeed R."/>
            <person name="Gross S."/>
            <person name="Mandapat C."/>
            <person name="Jackson L."/>
            <person name="Mathew T."/>
            <person name="Pu L."/>
            <person name="Thornton R."/>
            <person name="Saada N."/>
            <person name="Wilczek-Boney K.B."/>
            <person name="Lee S."/>
            <person name="Kovar C."/>
            <person name="Wu Y."/>
            <person name="Scherer S.E."/>
            <person name="Worley K.C."/>
            <person name="Muzny D.M."/>
            <person name="Gibbs R."/>
        </authorList>
    </citation>
    <scope>NUCLEOTIDE SEQUENCE</scope>
    <source>
        <strain evidence="7">Brora</strain>
    </source>
</reference>
<reference evidence="6" key="2">
    <citation type="submission" date="2015-02" db="UniProtKB">
        <authorList>
            <consortium name="EnsemblMetazoa"/>
        </authorList>
    </citation>
    <scope>IDENTIFICATION</scope>
</reference>
<proteinExistence type="inferred from homology"/>
<comment type="similarity">
    <text evidence="2 5">Belongs to the ATG8 family.</text>
</comment>
<keyword evidence="4" id="KW-0449">Lipoprotein</keyword>
<evidence type="ECO:0000313" key="7">
    <source>
        <dbReference type="Proteomes" id="UP000014500"/>
    </source>
</evidence>
<dbReference type="GO" id="GO:0006914">
    <property type="term" value="P:autophagy"/>
    <property type="evidence" value="ECO:0007669"/>
    <property type="project" value="UniProtKB-KW"/>
</dbReference>
<evidence type="ECO:0000256" key="5">
    <source>
        <dbReference type="RuleBase" id="RU004384"/>
    </source>
</evidence>
<dbReference type="eggNOG" id="KOG1654">
    <property type="taxonomic scope" value="Eukaryota"/>
</dbReference>
<name>T1JMG2_STRMM</name>
<evidence type="ECO:0000256" key="1">
    <source>
        <dbReference type="ARBA" id="ARBA00004370"/>
    </source>
</evidence>
<organism evidence="6 7">
    <name type="scientific">Strigamia maritima</name>
    <name type="common">European centipede</name>
    <name type="synonym">Geophilus maritimus</name>
    <dbReference type="NCBI Taxonomy" id="126957"/>
    <lineage>
        <taxon>Eukaryota</taxon>
        <taxon>Metazoa</taxon>
        <taxon>Ecdysozoa</taxon>
        <taxon>Arthropoda</taxon>
        <taxon>Myriapoda</taxon>
        <taxon>Chilopoda</taxon>
        <taxon>Pleurostigmophora</taxon>
        <taxon>Geophilomorpha</taxon>
        <taxon>Linotaeniidae</taxon>
        <taxon>Strigamia</taxon>
    </lineage>
</organism>
<keyword evidence="7" id="KW-1185">Reference proteome</keyword>
<dbReference type="EMBL" id="JH431789">
    <property type="status" value="NOT_ANNOTATED_CDS"/>
    <property type="molecule type" value="Genomic_DNA"/>
</dbReference>
<dbReference type="HOGENOM" id="CLU_2515515_0_0_1"/>
<accession>T1JMG2</accession>
<dbReference type="Proteomes" id="UP000014500">
    <property type="component" value="Unassembled WGS sequence"/>
</dbReference>
<keyword evidence="5" id="KW-0072">Autophagy</keyword>
<evidence type="ECO:0000256" key="3">
    <source>
        <dbReference type="ARBA" id="ARBA00023136"/>
    </source>
</evidence>
<dbReference type="EnsemblMetazoa" id="SMAR015042-RA">
    <property type="protein sequence ID" value="SMAR015042-PA"/>
    <property type="gene ID" value="SMAR015042"/>
</dbReference>
<dbReference type="InterPro" id="IPR029071">
    <property type="entry name" value="Ubiquitin-like_domsf"/>
</dbReference>
<dbReference type="Gene3D" id="3.10.20.90">
    <property type="entry name" value="Phosphatidylinositol 3-kinase Catalytic Subunit, Chain A, domain 1"/>
    <property type="match status" value="1"/>
</dbReference>
<dbReference type="OMA" id="ICIKFPN"/>
<evidence type="ECO:0000256" key="2">
    <source>
        <dbReference type="ARBA" id="ARBA00007293"/>
    </source>
</evidence>
<dbReference type="SUPFAM" id="SSF54236">
    <property type="entry name" value="Ubiquitin-like"/>
    <property type="match status" value="1"/>
</dbReference>
<dbReference type="Pfam" id="PF02991">
    <property type="entry name" value="ATG8"/>
    <property type="match status" value="1"/>
</dbReference>
<dbReference type="PhylomeDB" id="T1JMG2"/>
<dbReference type="PANTHER" id="PTHR10969">
    <property type="entry name" value="MICROTUBULE-ASSOCIATED PROTEINS 1A/1B LIGHT CHAIN 3-RELATED"/>
    <property type="match status" value="1"/>
</dbReference>
<evidence type="ECO:0000256" key="4">
    <source>
        <dbReference type="ARBA" id="ARBA00023288"/>
    </source>
</evidence>
<dbReference type="STRING" id="126957.T1JMG2"/>
<sequence length="85" mass="9800">MSQVQKSFKERKHFDQRVRDVETIKEQHPDKIPVIIERYSGEKQLPVLDKTKFLIPGHVTVGELTSTSIAPESSFLYPNQPEKHG</sequence>
<dbReference type="InterPro" id="IPR004241">
    <property type="entry name" value="Atg8-like"/>
</dbReference>
<protein>
    <submittedName>
        <fullName evidence="6">Uncharacterized protein</fullName>
    </submittedName>
</protein>
<keyword evidence="3" id="KW-0472">Membrane</keyword>
<dbReference type="GO" id="GO:0016020">
    <property type="term" value="C:membrane"/>
    <property type="evidence" value="ECO:0007669"/>
    <property type="project" value="UniProtKB-SubCell"/>
</dbReference>
<evidence type="ECO:0000313" key="6">
    <source>
        <dbReference type="EnsemblMetazoa" id="SMAR015042-PA"/>
    </source>
</evidence>
<dbReference type="AlphaFoldDB" id="T1JMG2"/>